<evidence type="ECO:0000313" key="3">
    <source>
        <dbReference type="Proteomes" id="UP001160148"/>
    </source>
</evidence>
<dbReference type="InterPro" id="IPR008906">
    <property type="entry name" value="HATC_C_dom"/>
</dbReference>
<protein>
    <recommendedName>
        <fullName evidence="1">HAT C-terminal dimerisation domain-containing protein</fullName>
    </recommendedName>
</protein>
<dbReference type="AlphaFoldDB" id="A0AAV0WUT6"/>
<dbReference type="SUPFAM" id="SSF53098">
    <property type="entry name" value="Ribonuclease H-like"/>
    <property type="match status" value="1"/>
</dbReference>
<keyword evidence="3" id="KW-1185">Reference proteome</keyword>
<evidence type="ECO:0000259" key="1">
    <source>
        <dbReference type="Pfam" id="PF05699"/>
    </source>
</evidence>
<proteinExistence type="predicted"/>
<dbReference type="GO" id="GO:0046983">
    <property type="term" value="F:protein dimerization activity"/>
    <property type="evidence" value="ECO:0007669"/>
    <property type="project" value="InterPro"/>
</dbReference>
<accession>A0AAV0WUT6</accession>
<dbReference type="Pfam" id="PF05699">
    <property type="entry name" value="Dimer_Tnp_hAT"/>
    <property type="match status" value="1"/>
</dbReference>
<name>A0AAV0WUT6_9HEMI</name>
<sequence length="146" mass="17395">MISKYVKVNEDEYFDELMAFINIFQDKFDDWTKNVISVEQKSVHIFNIFKEKYVNVSNLAMVVEFAFCFPGSNASIERVFSLMTTTWTDVRNQMDTKTIEFCLVTKTYGLSFIEFYNEIIKYPTFLKKIHSTEKYKVSLDDKYKEK</sequence>
<gene>
    <name evidence="2" type="ORF">MEUPH1_LOCUS14784</name>
</gene>
<dbReference type="Proteomes" id="UP001160148">
    <property type="component" value="Unassembled WGS sequence"/>
</dbReference>
<organism evidence="2 3">
    <name type="scientific">Macrosiphum euphorbiae</name>
    <name type="common">potato aphid</name>
    <dbReference type="NCBI Taxonomy" id="13131"/>
    <lineage>
        <taxon>Eukaryota</taxon>
        <taxon>Metazoa</taxon>
        <taxon>Ecdysozoa</taxon>
        <taxon>Arthropoda</taxon>
        <taxon>Hexapoda</taxon>
        <taxon>Insecta</taxon>
        <taxon>Pterygota</taxon>
        <taxon>Neoptera</taxon>
        <taxon>Paraneoptera</taxon>
        <taxon>Hemiptera</taxon>
        <taxon>Sternorrhyncha</taxon>
        <taxon>Aphidomorpha</taxon>
        <taxon>Aphidoidea</taxon>
        <taxon>Aphididae</taxon>
        <taxon>Macrosiphini</taxon>
        <taxon>Macrosiphum</taxon>
    </lineage>
</organism>
<feature type="domain" description="HAT C-terminal dimerisation" evidence="1">
    <location>
        <begin position="39"/>
        <end position="106"/>
    </location>
</feature>
<evidence type="ECO:0000313" key="2">
    <source>
        <dbReference type="EMBL" id="CAI6359364.1"/>
    </source>
</evidence>
<comment type="caution">
    <text evidence="2">The sequence shown here is derived from an EMBL/GenBank/DDBJ whole genome shotgun (WGS) entry which is preliminary data.</text>
</comment>
<reference evidence="2 3" key="1">
    <citation type="submission" date="2023-01" db="EMBL/GenBank/DDBJ databases">
        <authorList>
            <person name="Whitehead M."/>
        </authorList>
    </citation>
    <scope>NUCLEOTIDE SEQUENCE [LARGE SCALE GENOMIC DNA]</scope>
</reference>
<dbReference type="EMBL" id="CARXXK010000002">
    <property type="protein sequence ID" value="CAI6359364.1"/>
    <property type="molecule type" value="Genomic_DNA"/>
</dbReference>
<dbReference type="InterPro" id="IPR012337">
    <property type="entry name" value="RNaseH-like_sf"/>
</dbReference>